<keyword evidence="3 5" id="KW-0500">Molybdenum</keyword>
<evidence type="ECO:0000256" key="6">
    <source>
        <dbReference type="PIRSR" id="PIRSR005763-1"/>
    </source>
</evidence>
<comment type="caution">
    <text evidence="8">The sequence shown here is derived from an EMBL/GenBank/DDBJ whole genome shotgun (WGS) entry which is preliminary data.</text>
</comment>
<gene>
    <name evidence="8" type="ORF">DES39_1610</name>
</gene>
<dbReference type="Gene3D" id="1.10.10.10">
    <property type="entry name" value="Winged helix-like DNA-binding domain superfamily/Winged helix DNA-binding domain"/>
    <property type="match status" value="1"/>
</dbReference>
<dbReference type="InterPro" id="IPR036390">
    <property type="entry name" value="WH_DNA-bd_sf"/>
</dbReference>
<dbReference type="OrthoDB" id="9800709at2"/>
<dbReference type="Pfam" id="PF00126">
    <property type="entry name" value="HTH_1"/>
    <property type="match status" value="1"/>
</dbReference>
<dbReference type="InterPro" id="IPR008995">
    <property type="entry name" value="Mo/tungstate-bd_C_term_dom"/>
</dbReference>
<keyword evidence="9" id="KW-1185">Reference proteome</keyword>
<dbReference type="SUPFAM" id="SSF46785">
    <property type="entry name" value="Winged helix' DNA-binding domain"/>
    <property type="match status" value="1"/>
</dbReference>
<dbReference type="GO" id="GO:0030151">
    <property type="term" value="F:molybdenum ion binding"/>
    <property type="evidence" value="ECO:0007669"/>
    <property type="project" value="UniProtKB-UniRule"/>
</dbReference>
<dbReference type="InterPro" id="IPR016462">
    <property type="entry name" value="ModE"/>
</dbReference>
<dbReference type="GO" id="GO:0003700">
    <property type="term" value="F:DNA-binding transcription factor activity"/>
    <property type="evidence" value="ECO:0007669"/>
    <property type="project" value="InterPro"/>
</dbReference>
<dbReference type="PANTHER" id="PTHR30432">
    <property type="entry name" value="TRANSCRIPTIONAL REGULATOR MODE"/>
    <property type="match status" value="1"/>
</dbReference>
<sequence length="260" mass="29020">MFFPDIFLTLKFGDKLFTDAKRIALLKAIAQTGSLSQAARLIHISYKTAWDAIDDMNKLAEQPFVITSTGGKGGGGAQLSQYALRFIQLYDLLTHMQSHAFSILKDETIPLNNVLNVAAKVSLQSSARNQFYGTIIDINNHDMAGLVTVLLQDKITKLSICVTQSSIHRLDLIPGKEVILLIKAPQVEVINRANTNHYLASVSHIMLSQYWCEMMLSLSSGLEIYASRPIDEYQQLQIKQGQMINIYIHPENIIVATLAR</sequence>
<dbReference type="InterPro" id="IPR005116">
    <property type="entry name" value="Transp-assoc_OB_typ1"/>
</dbReference>
<dbReference type="InterPro" id="IPR004606">
    <property type="entry name" value="Mop_domain"/>
</dbReference>
<dbReference type="InterPro" id="IPR051815">
    <property type="entry name" value="Molybdate_resp_trans_reg"/>
</dbReference>
<dbReference type="NCBIfam" id="TIGR00637">
    <property type="entry name" value="ModE_repress"/>
    <property type="match status" value="1"/>
</dbReference>
<evidence type="ECO:0000313" key="8">
    <source>
        <dbReference type="EMBL" id="RKS85101.1"/>
    </source>
</evidence>
<dbReference type="SUPFAM" id="SSF50331">
    <property type="entry name" value="MOP-like"/>
    <property type="match status" value="2"/>
</dbReference>
<dbReference type="InterPro" id="IPR000847">
    <property type="entry name" value="LysR_HTH_N"/>
</dbReference>
<dbReference type="PROSITE" id="PS51866">
    <property type="entry name" value="MOP"/>
    <property type="match status" value="1"/>
</dbReference>
<keyword evidence="4" id="KW-0677">Repeat</keyword>
<dbReference type="PANTHER" id="PTHR30432:SF1">
    <property type="entry name" value="DNA-BINDING TRANSCRIPTIONAL DUAL REGULATOR MODE"/>
    <property type="match status" value="1"/>
</dbReference>
<proteinExistence type="inferred from homology"/>
<organism evidence="8 9">
    <name type="scientific">Orbus hercynius</name>
    <dbReference type="NCBI Taxonomy" id="593135"/>
    <lineage>
        <taxon>Bacteria</taxon>
        <taxon>Pseudomonadati</taxon>
        <taxon>Pseudomonadota</taxon>
        <taxon>Gammaproteobacteria</taxon>
        <taxon>Orbales</taxon>
        <taxon>Orbaceae</taxon>
        <taxon>Orbus</taxon>
    </lineage>
</organism>
<protein>
    <submittedName>
        <fullName evidence="8">Molybdate transport repressor ModE</fullName>
    </submittedName>
</protein>
<evidence type="ECO:0000256" key="2">
    <source>
        <dbReference type="ARBA" id="ARBA00022448"/>
    </source>
</evidence>
<keyword evidence="2 5" id="KW-0813">Transport</keyword>
<dbReference type="GO" id="GO:0015689">
    <property type="term" value="P:molybdate ion transport"/>
    <property type="evidence" value="ECO:0007669"/>
    <property type="project" value="UniProtKB-UniRule"/>
</dbReference>
<feature type="domain" description="Mop" evidence="7">
    <location>
        <begin position="124"/>
        <end position="191"/>
    </location>
</feature>
<dbReference type="InterPro" id="IPR003725">
    <property type="entry name" value="ModE-bd_N"/>
</dbReference>
<dbReference type="PIRSF" id="PIRSF005763">
    <property type="entry name" value="Txn_reg_ModE"/>
    <property type="match status" value="1"/>
</dbReference>
<name>A0A495RCM8_9GAMM</name>
<dbReference type="Pfam" id="PF03459">
    <property type="entry name" value="TOBE"/>
    <property type="match status" value="1"/>
</dbReference>
<evidence type="ECO:0000256" key="1">
    <source>
        <dbReference type="ARBA" id="ARBA00008110"/>
    </source>
</evidence>
<evidence type="ECO:0000259" key="7">
    <source>
        <dbReference type="PROSITE" id="PS51866"/>
    </source>
</evidence>
<dbReference type="RefSeq" id="WP_121145260.1">
    <property type="nucleotide sequence ID" value="NZ_RBWY01000003.1"/>
</dbReference>
<dbReference type="NCBIfam" id="TIGR00638">
    <property type="entry name" value="Mop"/>
    <property type="match status" value="1"/>
</dbReference>
<evidence type="ECO:0000313" key="9">
    <source>
        <dbReference type="Proteomes" id="UP000278542"/>
    </source>
</evidence>
<evidence type="ECO:0000256" key="4">
    <source>
        <dbReference type="ARBA" id="ARBA00022737"/>
    </source>
</evidence>
<evidence type="ECO:0000256" key="5">
    <source>
        <dbReference type="PIRNR" id="PIRNR005763"/>
    </source>
</evidence>
<reference evidence="8 9" key="1">
    <citation type="submission" date="2018-10" db="EMBL/GenBank/DDBJ databases">
        <title>Genomic Encyclopedia of Type Strains, Phase IV (KMG-IV): sequencing the most valuable type-strain genomes for metagenomic binning, comparative biology and taxonomic classification.</title>
        <authorList>
            <person name="Goeker M."/>
        </authorList>
    </citation>
    <scope>NUCLEOTIDE SEQUENCE [LARGE SCALE GENOMIC DNA]</scope>
    <source>
        <strain evidence="8 9">DSM 22228</strain>
    </source>
</reference>
<comment type="similarity">
    <text evidence="1 5">Belongs to the ModE family.</text>
</comment>
<accession>A0A495RCM8</accession>
<dbReference type="InterPro" id="IPR036388">
    <property type="entry name" value="WH-like_DNA-bd_sf"/>
</dbReference>
<dbReference type="AlphaFoldDB" id="A0A495RCM8"/>
<dbReference type="EMBL" id="RBWY01000003">
    <property type="protein sequence ID" value="RKS85101.1"/>
    <property type="molecule type" value="Genomic_DNA"/>
</dbReference>
<dbReference type="Proteomes" id="UP000278542">
    <property type="component" value="Unassembled WGS sequence"/>
</dbReference>
<evidence type="ECO:0000256" key="3">
    <source>
        <dbReference type="ARBA" id="ARBA00022505"/>
    </source>
</evidence>
<feature type="region of interest" description="Required for dimer formation and molybdate binding" evidence="6">
    <location>
        <begin position="125"/>
        <end position="133"/>
    </location>
</feature>
<dbReference type="Gene3D" id="2.40.50.100">
    <property type="match status" value="1"/>
</dbReference>